<dbReference type="InterPro" id="IPR032710">
    <property type="entry name" value="NTF2-like_dom_sf"/>
</dbReference>
<keyword evidence="3" id="KW-1185">Reference proteome</keyword>
<dbReference type="STRING" id="1685382.AVJ23_07905"/>
<dbReference type="AlphaFoldDB" id="A0A0W7WM53"/>
<dbReference type="Gene3D" id="3.10.450.50">
    <property type="match status" value="1"/>
</dbReference>
<feature type="domain" description="SnoaL-like" evidence="1">
    <location>
        <begin position="10"/>
        <end position="111"/>
    </location>
</feature>
<dbReference type="Proteomes" id="UP000054396">
    <property type="component" value="Unassembled WGS sequence"/>
</dbReference>
<dbReference type="EMBL" id="LPXO01000003">
    <property type="protein sequence ID" value="KUF11664.1"/>
    <property type="molecule type" value="Genomic_DNA"/>
</dbReference>
<evidence type="ECO:0000259" key="1">
    <source>
        <dbReference type="Pfam" id="PF12680"/>
    </source>
</evidence>
<comment type="caution">
    <text evidence="2">The sequence shown here is derived from an EMBL/GenBank/DDBJ whole genome shotgun (WGS) entry which is preliminary data.</text>
</comment>
<sequence>MAELTDIIAAYGAAWREGDAARRAGLLQIAWAEDGLYQDPTGEARGRDALVAHIGGFLEAYPGATLTLTSGIDLHHDRLRFGWRMTLGDGSVLTDGIDIGRVDPDGRLTEIIGFFGPLPAPA</sequence>
<organism evidence="2 3">
    <name type="scientific">Pseudoponticoccus marisrubri</name>
    <dbReference type="NCBI Taxonomy" id="1685382"/>
    <lineage>
        <taxon>Bacteria</taxon>
        <taxon>Pseudomonadati</taxon>
        <taxon>Pseudomonadota</taxon>
        <taxon>Alphaproteobacteria</taxon>
        <taxon>Rhodobacterales</taxon>
        <taxon>Roseobacteraceae</taxon>
        <taxon>Pseudoponticoccus</taxon>
    </lineage>
</organism>
<evidence type="ECO:0000313" key="2">
    <source>
        <dbReference type="EMBL" id="KUF11664.1"/>
    </source>
</evidence>
<dbReference type="OrthoDB" id="9808719at2"/>
<gene>
    <name evidence="2" type="ORF">AVJ23_07905</name>
</gene>
<proteinExistence type="predicted"/>
<name>A0A0W7WM53_9RHOB</name>
<protein>
    <recommendedName>
        <fullName evidence="1">SnoaL-like domain-containing protein</fullName>
    </recommendedName>
</protein>
<dbReference type="SUPFAM" id="SSF54427">
    <property type="entry name" value="NTF2-like"/>
    <property type="match status" value="1"/>
</dbReference>
<dbReference type="InterPro" id="IPR037401">
    <property type="entry name" value="SnoaL-like"/>
</dbReference>
<dbReference type="RefSeq" id="WP_058861610.1">
    <property type="nucleotide sequence ID" value="NZ_LPXO01000003.1"/>
</dbReference>
<accession>A0A0W7WM53</accession>
<evidence type="ECO:0000313" key="3">
    <source>
        <dbReference type="Proteomes" id="UP000054396"/>
    </source>
</evidence>
<reference evidence="2 3" key="1">
    <citation type="submission" date="2015-12" db="EMBL/GenBank/DDBJ databases">
        <authorList>
            <person name="Shamseldin A."/>
            <person name="Moawad H."/>
            <person name="Abd El-Rahim W.M."/>
            <person name="Sadowsky M.J."/>
        </authorList>
    </citation>
    <scope>NUCLEOTIDE SEQUENCE [LARGE SCALE GENOMIC DNA]</scope>
    <source>
        <strain evidence="2 3">SJ5A-1</strain>
    </source>
</reference>
<dbReference type="Pfam" id="PF12680">
    <property type="entry name" value="SnoaL_2"/>
    <property type="match status" value="1"/>
</dbReference>